<gene>
    <name evidence="2" type="ORF">GCM10010909_25050</name>
</gene>
<organism evidence="2 3">
    <name type="scientific">Acidocella aquatica</name>
    <dbReference type="NCBI Taxonomy" id="1922313"/>
    <lineage>
        <taxon>Bacteria</taxon>
        <taxon>Pseudomonadati</taxon>
        <taxon>Pseudomonadota</taxon>
        <taxon>Alphaproteobacteria</taxon>
        <taxon>Acetobacterales</taxon>
        <taxon>Acidocellaceae</taxon>
        <taxon>Acidocella</taxon>
    </lineage>
</organism>
<reference evidence="3" key="1">
    <citation type="journal article" date="2019" name="Int. J. Syst. Evol. Microbiol.">
        <title>The Global Catalogue of Microorganisms (GCM) 10K type strain sequencing project: providing services to taxonomists for standard genome sequencing and annotation.</title>
        <authorList>
            <consortium name="The Broad Institute Genomics Platform"/>
            <consortium name="The Broad Institute Genome Sequencing Center for Infectious Disease"/>
            <person name="Wu L."/>
            <person name="Ma J."/>
        </authorList>
    </citation>
    <scope>NUCLEOTIDE SEQUENCE [LARGE SCALE GENOMIC DNA]</scope>
    <source>
        <strain evidence="3">NBRC 112502</strain>
    </source>
</reference>
<accession>A0ABQ6A5U5</accession>
<sequence>MKCQVVAPGGGAWHGGGMTNSEMTTDQAVELKRLQAALVLAQKRAAEALRTYGTPLAGKLLQRAEAEAAKVVKIKQQIEALTL</sequence>
<dbReference type="Proteomes" id="UP001156641">
    <property type="component" value="Unassembled WGS sequence"/>
</dbReference>
<dbReference type="EMBL" id="BSOS01000067">
    <property type="protein sequence ID" value="GLR67824.1"/>
    <property type="molecule type" value="Genomic_DNA"/>
</dbReference>
<comment type="caution">
    <text evidence="2">The sequence shown here is derived from an EMBL/GenBank/DDBJ whole genome shotgun (WGS) entry which is preliminary data.</text>
</comment>
<proteinExistence type="predicted"/>
<protein>
    <submittedName>
        <fullName evidence="2">Uncharacterized protein</fullName>
    </submittedName>
</protein>
<evidence type="ECO:0000256" key="1">
    <source>
        <dbReference type="SAM" id="Coils"/>
    </source>
</evidence>
<evidence type="ECO:0000313" key="3">
    <source>
        <dbReference type="Proteomes" id="UP001156641"/>
    </source>
</evidence>
<feature type="coiled-coil region" evidence="1">
    <location>
        <begin position="31"/>
        <end position="81"/>
    </location>
</feature>
<keyword evidence="1" id="KW-0175">Coiled coil</keyword>
<keyword evidence="3" id="KW-1185">Reference proteome</keyword>
<name>A0ABQ6A5U5_9PROT</name>
<evidence type="ECO:0000313" key="2">
    <source>
        <dbReference type="EMBL" id="GLR67824.1"/>
    </source>
</evidence>